<evidence type="ECO:0000313" key="1">
    <source>
        <dbReference type="EMBL" id="JAH10724.1"/>
    </source>
</evidence>
<dbReference type="AlphaFoldDB" id="A0A0E9Q1W3"/>
<proteinExistence type="predicted"/>
<organism evidence="1">
    <name type="scientific">Anguilla anguilla</name>
    <name type="common">European freshwater eel</name>
    <name type="synonym">Muraena anguilla</name>
    <dbReference type="NCBI Taxonomy" id="7936"/>
    <lineage>
        <taxon>Eukaryota</taxon>
        <taxon>Metazoa</taxon>
        <taxon>Chordata</taxon>
        <taxon>Craniata</taxon>
        <taxon>Vertebrata</taxon>
        <taxon>Euteleostomi</taxon>
        <taxon>Actinopterygii</taxon>
        <taxon>Neopterygii</taxon>
        <taxon>Teleostei</taxon>
        <taxon>Anguilliformes</taxon>
        <taxon>Anguillidae</taxon>
        <taxon>Anguilla</taxon>
    </lineage>
</organism>
<sequence length="44" mass="4708">MRLIPLIEHFAVCISVTGLAGFFQCGLTAITIHITSVCSGIFLI</sequence>
<protein>
    <submittedName>
        <fullName evidence="1">Uncharacterized protein</fullName>
    </submittedName>
</protein>
<accession>A0A0E9Q1W3</accession>
<name>A0A0E9Q1W3_ANGAN</name>
<reference evidence="1" key="2">
    <citation type="journal article" date="2015" name="Fish Shellfish Immunol.">
        <title>Early steps in the European eel (Anguilla anguilla)-Vibrio vulnificus interaction in the gills: Role of the RtxA13 toxin.</title>
        <authorList>
            <person name="Callol A."/>
            <person name="Pajuelo D."/>
            <person name="Ebbesson L."/>
            <person name="Teles M."/>
            <person name="MacKenzie S."/>
            <person name="Amaro C."/>
        </authorList>
    </citation>
    <scope>NUCLEOTIDE SEQUENCE</scope>
</reference>
<reference evidence="1" key="1">
    <citation type="submission" date="2014-11" db="EMBL/GenBank/DDBJ databases">
        <authorList>
            <person name="Amaro Gonzalez C."/>
        </authorList>
    </citation>
    <scope>NUCLEOTIDE SEQUENCE</scope>
</reference>
<dbReference type="EMBL" id="GBXM01092643">
    <property type="protein sequence ID" value="JAH15934.1"/>
    <property type="molecule type" value="Transcribed_RNA"/>
</dbReference>
<dbReference type="EMBL" id="GBXM01097853">
    <property type="protein sequence ID" value="JAH10724.1"/>
    <property type="molecule type" value="Transcribed_RNA"/>
</dbReference>